<keyword evidence="1" id="KW-0472">Membrane</keyword>
<sequence>MKELNNDELVGLWPPLLSLAAFAVVTLCILVGTGLFIVIATFVYFDAVNPVGAVWGGLFLVIVFCFCNFKVTRGSVRAAQVLRWYSLFIACCALSAVFMVEQQEQLIMCLILLAAACLAFYLISGKRYQKYLSHQKEVLAMYQQAKKEVATVANMSDTKPRNK</sequence>
<dbReference type="EMBL" id="CP059736">
    <property type="protein sequence ID" value="WDE02386.1"/>
    <property type="molecule type" value="Genomic_DNA"/>
</dbReference>
<gene>
    <name evidence="2" type="ORF">SG35_028660</name>
</gene>
<feature type="transmembrane region" description="Helical" evidence="1">
    <location>
        <begin position="81"/>
        <end position="99"/>
    </location>
</feature>
<reference evidence="2 3" key="1">
    <citation type="journal article" date="2015" name="Genome Announc.">
        <title>Draft Genome Sequences of Marine Isolates of Thalassomonas viridans and Thalassomonas actiniarum.</title>
        <authorList>
            <person name="Olonade I."/>
            <person name="van Zyl L.J."/>
            <person name="Trindade M."/>
        </authorList>
    </citation>
    <scope>NUCLEOTIDE SEQUENCE [LARGE SCALE GENOMIC DNA]</scope>
    <source>
        <strain evidence="2 3">A5K-106</strain>
    </source>
</reference>
<name>A0AAF0C6K4_9GAMM</name>
<evidence type="ECO:0000256" key="1">
    <source>
        <dbReference type="SAM" id="Phobius"/>
    </source>
</evidence>
<keyword evidence="3" id="KW-1185">Reference proteome</keyword>
<feature type="transmembrane region" description="Helical" evidence="1">
    <location>
        <begin position="105"/>
        <end position="123"/>
    </location>
</feature>
<reference evidence="2 3" key="2">
    <citation type="journal article" date="2022" name="Mar. Drugs">
        <title>Bioassay-Guided Fractionation Leads to the Detection of Cholic Acid Generated by the Rare Thalassomonas sp.</title>
        <authorList>
            <person name="Pheiffer F."/>
            <person name="Schneider Y.K."/>
            <person name="Hansen E.H."/>
            <person name="Andersen J.H."/>
            <person name="Isaksson J."/>
            <person name="Busche T."/>
            <person name="R C."/>
            <person name="Kalinowski J."/>
            <person name="Zyl L.V."/>
            <person name="Trindade M."/>
        </authorList>
    </citation>
    <scope>NUCLEOTIDE SEQUENCE [LARGE SCALE GENOMIC DNA]</scope>
    <source>
        <strain evidence="2 3">A5K-106</strain>
    </source>
</reference>
<proteinExistence type="predicted"/>
<evidence type="ECO:0000313" key="2">
    <source>
        <dbReference type="EMBL" id="WDE02386.1"/>
    </source>
</evidence>
<dbReference type="KEGG" id="tact:SG35_028660"/>
<dbReference type="RefSeq" id="WP_044832605.1">
    <property type="nucleotide sequence ID" value="NZ_CP059736.1"/>
</dbReference>
<organism evidence="2 3">
    <name type="scientific">Thalassomonas actiniarum</name>
    <dbReference type="NCBI Taxonomy" id="485447"/>
    <lineage>
        <taxon>Bacteria</taxon>
        <taxon>Pseudomonadati</taxon>
        <taxon>Pseudomonadota</taxon>
        <taxon>Gammaproteobacteria</taxon>
        <taxon>Alteromonadales</taxon>
        <taxon>Colwelliaceae</taxon>
        <taxon>Thalassomonas</taxon>
    </lineage>
</organism>
<protein>
    <submittedName>
        <fullName evidence="2">Uncharacterized protein</fullName>
    </submittedName>
</protein>
<dbReference type="Proteomes" id="UP000032568">
    <property type="component" value="Chromosome pTact"/>
</dbReference>
<feature type="transmembrane region" description="Helical" evidence="1">
    <location>
        <begin position="12"/>
        <end position="45"/>
    </location>
</feature>
<feature type="transmembrane region" description="Helical" evidence="1">
    <location>
        <begin position="51"/>
        <end position="69"/>
    </location>
</feature>
<evidence type="ECO:0000313" key="3">
    <source>
        <dbReference type="Proteomes" id="UP000032568"/>
    </source>
</evidence>
<dbReference type="AlphaFoldDB" id="A0AAF0C6K4"/>
<keyword evidence="1" id="KW-0812">Transmembrane</keyword>
<keyword evidence="1" id="KW-1133">Transmembrane helix</keyword>
<accession>A0AAF0C6K4</accession>